<dbReference type="Proteomes" id="UP001193389">
    <property type="component" value="Chromosome"/>
</dbReference>
<dbReference type="RefSeq" id="WP_318346880.1">
    <property type="nucleotide sequence ID" value="NZ_AP018694.1"/>
</dbReference>
<dbReference type="KEGG" id="anf:AQPE_2717"/>
<name>A0A5K7SB82_9BACT</name>
<proteinExistence type="predicted"/>
<dbReference type="EMBL" id="AP018694">
    <property type="protein sequence ID" value="BBE18554.1"/>
    <property type="molecule type" value="Genomic_DNA"/>
</dbReference>
<accession>A0A5K7SB82</accession>
<gene>
    <name evidence="1" type="ORF">AQPE_2717</name>
</gene>
<protein>
    <submittedName>
        <fullName evidence="1">Uncharacterized protein</fullName>
    </submittedName>
</protein>
<reference evidence="1" key="1">
    <citation type="journal article" date="2020" name="Int. J. Syst. Evol. Microbiol.">
        <title>Aquipluma nitroreducens gen. nov. sp. nov., a novel facultatively anaerobic bacterium isolated from a freshwater lake.</title>
        <authorList>
            <person name="Watanabe M."/>
            <person name="Kojima H."/>
            <person name="Fukui M."/>
        </authorList>
    </citation>
    <scope>NUCLEOTIDE SEQUENCE</scope>
    <source>
        <strain evidence="1">MeG22</strain>
    </source>
</reference>
<sequence>MNMEYMCKKSFVSVDYDIDNSKLEQGRLYDWNDPQVIKISKQFKKGKVYSILEIMKLDAKYRLNEFWYSDTEMMKQIRKQKLEHL</sequence>
<organism evidence="1 2">
    <name type="scientific">Aquipluma nitroreducens</name>
    <dbReference type="NCBI Taxonomy" id="2010828"/>
    <lineage>
        <taxon>Bacteria</taxon>
        <taxon>Pseudomonadati</taxon>
        <taxon>Bacteroidota</taxon>
        <taxon>Bacteroidia</taxon>
        <taxon>Marinilabiliales</taxon>
        <taxon>Prolixibacteraceae</taxon>
        <taxon>Aquipluma</taxon>
    </lineage>
</organism>
<evidence type="ECO:0000313" key="2">
    <source>
        <dbReference type="Proteomes" id="UP001193389"/>
    </source>
</evidence>
<keyword evidence="2" id="KW-1185">Reference proteome</keyword>
<dbReference type="AlphaFoldDB" id="A0A5K7SB82"/>
<evidence type="ECO:0000313" key="1">
    <source>
        <dbReference type="EMBL" id="BBE18554.1"/>
    </source>
</evidence>